<gene>
    <name evidence="4" type="ORF">EMPG_17569</name>
</gene>
<organism evidence="4 5">
    <name type="scientific">Blastomyces silverae</name>
    <dbReference type="NCBI Taxonomy" id="2060906"/>
    <lineage>
        <taxon>Eukaryota</taxon>
        <taxon>Fungi</taxon>
        <taxon>Dikarya</taxon>
        <taxon>Ascomycota</taxon>
        <taxon>Pezizomycotina</taxon>
        <taxon>Eurotiomycetes</taxon>
        <taxon>Eurotiomycetidae</taxon>
        <taxon>Onygenales</taxon>
        <taxon>Ajellomycetaceae</taxon>
        <taxon>Blastomyces</taxon>
    </lineage>
</organism>
<keyword evidence="5" id="KW-1185">Reference proteome</keyword>
<feature type="coiled-coil region" evidence="1">
    <location>
        <begin position="63"/>
        <end position="97"/>
    </location>
</feature>
<evidence type="ECO:0000256" key="1">
    <source>
        <dbReference type="SAM" id="Coils"/>
    </source>
</evidence>
<evidence type="ECO:0000256" key="3">
    <source>
        <dbReference type="SAM" id="Phobius"/>
    </source>
</evidence>
<keyword evidence="1" id="KW-0175">Coiled coil</keyword>
<reference evidence="5" key="1">
    <citation type="journal article" date="2015" name="PLoS Genet.">
        <title>The dynamic genome and transcriptome of the human fungal pathogen Blastomyces and close relative Emmonsia.</title>
        <authorList>
            <person name="Munoz J.F."/>
            <person name="Gauthier G.M."/>
            <person name="Desjardins C.A."/>
            <person name="Gallo J.E."/>
            <person name="Holder J."/>
            <person name="Sullivan T.D."/>
            <person name="Marty A.J."/>
            <person name="Carmen J.C."/>
            <person name="Chen Z."/>
            <person name="Ding L."/>
            <person name="Gujja S."/>
            <person name="Magrini V."/>
            <person name="Misas E."/>
            <person name="Mitreva M."/>
            <person name="Priest M."/>
            <person name="Saif S."/>
            <person name="Whiston E.A."/>
            <person name="Young S."/>
            <person name="Zeng Q."/>
            <person name="Goldman W.E."/>
            <person name="Mardis E.R."/>
            <person name="Taylor J.W."/>
            <person name="McEwen J.G."/>
            <person name="Clay O.K."/>
            <person name="Klein B.S."/>
            <person name="Cuomo C.A."/>
        </authorList>
    </citation>
    <scope>NUCLEOTIDE SEQUENCE [LARGE SCALE GENOMIC DNA]</scope>
    <source>
        <strain evidence="5">UAMH 139</strain>
    </source>
</reference>
<keyword evidence="3" id="KW-0472">Membrane</keyword>
<evidence type="ECO:0000313" key="5">
    <source>
        <dbReference type="Proteomes" id="UP000053573"/>
    </source>
</evidence>
<feature type="region of interest" description="Disordered" evidence="2">
    <location>
        <begin position="607"/>
        <end position="663"/>
    </location>
</feature>
<dbReference type="OrthoDB" id="185373at2759"/>
<sequence>MQGLWSRTALSTGSCRCVSCLRSGSNAVAGRAGTAASRRRLYIGNSVTLLYSAIFATAVMFDADAKTKRRTELERKIEAVKEEVEELRNEELRILNGLAVRRKVRQLPLPLQRRQYSTFAATATKSSASIERYQGVGSFPIERSENQEPPAFKDRPEMITDVFEKGSTKKRDQSGEDERFQRQYDLAGQDVLRERAIQLLAIRQLAIKLLLRPSIAHSYGEVVADYGKEFDHPKFKTQDYLIELYALKRRITRLRYQREESYDDLVKNISIQDQSALQQERQELHNNLQAAFESYKLKNISLQRLLLIASENLLASEEPILAQTVELMITQFTRSKQNDLVKMVIDSLFPNRIRMTPPVIVSAINFYNKTKDLFGFDGFLRLLQGDSFPVNIAVLWETVSVGDVQVTVPPKPRHPFVMNALISASLSFNQPQSADAYLHILRESGYNEGAVVLGSYLRFYTLSPNWRKGGYVLLRSVAFIMSTKAHFGNAINRLILYMVAFCNSCGKNELSEAIVKAAVETGIDWRPSYNKRDLRSSVKAALKQWSTAAEHVSTDIPASRPLGQRCYDFAKQIEQSIRVTVEYSEQAPPSNLQQSQERVDRSFNLRHAGQISESQDRDPTSGSRPYPANDELRSTKPKEAGDLARSSWRKAEHLQVQNSQPDEELAEKNIVRFSLRKTEEERVKVPRSAEELRRRRFQVDYRSLFHALGVSKRTILDFQRELNEHELRVHASELPAEESKTGLLPEEACGSLFYSLALSQKTIGDLQREVDQYGLHIRTSGVPIERRIELLES</sequence>
<protein>
    <submittedName>
        <fullName evidence="4">Uncharacterized protein</fullName>
    </submittedName>
</protein>
<dbReference type="STRING" id="2060906.A0A0H1BCL3"/>
<comment type="caution">
    <text evidence="4">The sequence shown here is derived from an EMBL/GenBank/DDBJ whole genome shotgun (WGS) entry which is preliminary data.</text>
</comment>
<keyword evidence="3" id="KW-1133">Transmembrane helix</keyword>
<dbReference type="EMBL" id="LDEV01002943">
    <property type="protein sequence ID" value="KLJ06961.1"/>
    <property type="molecule type" value="Genomic_DNA"/>
</dbReference>
<dbReference type="Proteomes" id="UP000053573">
    <property type="component" value="Unassembled WGS sequence"/>
</dbReference>
<feature type="transmembrane region" description="Helical" evidence="3">
    <location>
        <begin position="41"/>
        <end position="61"/>
    </location>
</feature>
<accession>A0A0H1BCL3</accession>
<keyword evidence="3" id="KW-0812">Transmembrane</keyword>
<feature type="compositionally biased region" description="Basic and acidic residues" evidence="2">
    <location>
        <begin position="630"/>
        <end position="642"/>
    </location>
</feature>
<proteinExistence type="predicted"/>
<evidence type="ECO:0000313" key="4">
    <source>
        <dbReference type="EMBL" id="KLJ06961.1"/>
    </source>
</evidence>
<name>A0A0H1BCL3_9EURO</name>
<evidence type="ECO:0000256" key="2">
    <source>
        <dbReference type="SAM" id="MobiDB-lite"/>
    </source>
</evidence>
<dbReference type="AlphaFoldDB" id="A0A0H1BCL3"/>